<feature type="region of interest" description="Disordered" evidence="1">
    <location>
        <begin position="263"/>
        <end position="297"/>
    </location>
</feature>
<protein>
    <submittedName>
        <fullName evidence="2">Uncharacterized protein</fullName>
    </submittedName>
</protein>
<feature type="compositionally biased region" description="Polar residues" evidence="1">
    <location>
        <begin position="17"/>
        <end position="27"/>
    </location>
</feature>
<feature type="compositionally biased region" description="Basic residues" evidence="1">
    <location>
        <begin position="161"/>
        <end position="170"/>
    </location>
</feature>
<reference evidence="2 3" key="1">
    <citation type="submission" date="2017-06" db="EMBL/GenBank/DDBJ databases">
        <title>Comparative genomic analysis of Ambrosia Fusariam Clade fungi.</title>
        <authorList>
            <person name="Stajich J.E."/>
            <person name="Carrillo J."/>
            <person name="Kijimoto T."/>
            <person name="Eskalen A."/>
            <person name="O'Donnell K."/>
            <person name="Kasson M."/>
        </authorList>
    </citation>
    <scope>NUCLEOTIDE SEQUENCE [LARGE SCALE GENOMIC DNA]</scope>
    <source>
        <strain evidence="2 3">NRRL62606</strain>
    </source>
</reference>
<feature type="compositionally biased region" description="Polar residues" evidence="1">
    <location>
        <begin position="145"/>
        <end position="156"/>
    </location>
</feature>
<feature type="region of interest" description="Disordered" evidence="1">
    <location>
        <begin position="1"/>
        <end position="40"/>
    </location>
</feature>
<proteinExistence type="predicted"/>
<name>A0A428RL25_9HYPO</name>
<organism evidence="2 3">
    <name type="scientific">Fusarium floridanum</name>
    <dbReference type="NCBI Taxonomy" id="1325733"/>
    <lineage>
        <taxon>Eukaryota</taxon>
        <taxon>Fungi</taxon>
        <taxon>Dikarya</taxon>
        <taxon>Ascomycota</taxon>
        <taxon>Pezizomycotina</taxon>
        <taxon>Sordariomycetes</taxon>
        <taxon>Hypocreomycetidae</taxon>
        <taxon>Hypocreales</taxon>
        <taxon>Nectriaceae</taxon>
        <taxon>Fusarium</taxon>
        <taxon>Fusarium solani species complex</taxon>
    </lineage>
</organism>
<keyword evidence="3" id="KW-1185">Reference proteome</keyword>
<evidence type="ECO:0000313" key="2">
    <source>
        <dbReference type="EMBL" id="RSL78229.1"/>
    </source>
</evidence>
<evidence type="ECO:0000313" key="3">
    <source>
        <dbReference type="Proteomes" id="UP000287972"/>
    </source>
</evidence>
<accession>A0A428RL25</accession>
<dbReference type="EMBL" id="NKCL01000216">
    <property type="protein sequence ID" value="RSL78229.1"/>
    <property type="molecule type" value="Genomic_DNA"/>
</dbReference>
<feature type="compositionally biased region" description="Basic and acidic residues" evidence="1">
    <location>
        <begin position="1"/>
        <end position="12"/>
    </location>
</feature>
<feature type="compositionally biased region" description="Polar residues" evidence="1">
    <location>
        <begin position="365"/>
        <end position="377"/>
    </location>
</feature>
<feature type="compositionally biased region" description="Low complexity" evidence="1">
    <location>
        <begin position="397"/>
        <end position="409"/>
    </location>
</feature>
<dbReference type="AlphaFoldDB" id="A0A428RL25"/>
<gene>
    <name evidence="2" type="ORF">CEP51_008382</name>
</gene>
<feature type="compositionally biased region" description="Basic and acidic residues" evidence="1">
    <location>
        <begin position="412"/>
        <end position="423"/>
    </location>
</feature>
<feature type="region of interest" description="Disordered" evidence="1">
    <location>
        <begin position="397"/>
        <end position="423"/>
    </location>
</feature>
<feature type="region of interest" description="Disordered" evidence="1">
    <location>
        <begin position="142"/>
        <end position="218"/>
    </location>
</feature>
<evidence type="ECO:0000256" key="1">
    <source>
        <dbReference type="SAM" id="MobiDB-lite"/>
    </source>
</evidence>
<feature type="region of interest" description="Disordered" evidence="1">
    <location>
        <begin position="353"/>
        <end position="377"/>
    </location>
</feature>
<comment type="caution">
    <text evidence="2">The sequence shown here is derived from an EMBL/GenBank/DDBJ whole genome shotgun (WGS) entry which is preliminary data.</text>
</comment>
<feature type="compositionally biased region" description="Basic and acidic residues" evidence="1">
    <location>
        <begin position="197"/>
        <end position="210"/>
    </location>
</feature>
<sequence length="546" mass="60885">MKAKQAKEDARNKRNRQNASVPTPTTKQTKRKLKQETNMDPEVKIEQDALAADFPIFPGFFDHDQDAEGQEEFVAVADSLSLKGQVWPGMGKMDLANDEMRRTRNQRKPKSVIDKMKRASEGIVPTQVIMTPDFKVERVKDVYDDSSSPIPGQEESTPPRKVPKPRRKKATPLTEVSVNVPKQRRNTTRGPKSNTGKRAEVKPTFDRQDDSGTATSPFHFRHGHDVFRDDDGHLGPFGGQTLSSTLNDRRFDLRDRHGVRSMNTTHSNLVSPTPLARDLPRHFSSRDGTSTLRPESYPAGSFGHIEATYAMKDASIYNASSRLPFTVPAHNQFHGISQDHFRFSSSNAFHMKQEDYPGSMAGDSTPGTNDSPFTSISGVNPLFSQDRLFLNSYSQGSPTTPFSTLSFSPINRPRERSQSARDVKPATHLCEVMDGNDLCDVKTPVLDGTWHLHPSNHELDFPDGRSMGAPAYTQLTGKPRSRSFANHSFAVWSNLATGSLIALFFIGESSYTAMCMRRPQCAQFLHITILTCIPHALADLEDIIRG</sequence>
<dbReference type="Proteomes" id="UP000287972">
    <property type="component" value="Unassembled WGS sequence"/>
</dbReference>